<evidence type="ECO:0000256" key="12">
    <source>
        <dbReference type="ARBA" id="ARBA00023172"/>
    </source>
</evidence>
<comment type="subunit">
    <text evidence="2">Heterodimer of SbcC and SbcD.</text>
</comment>
<feature type="domain" description="Rad50/SbcC-type AAA" evidence="14">
    <location>
        <begin position="5"/>
        <end position="207"/>
    </location>
</feature>
<evidence type="ECO:0000313" key="15">
    <source>
        <dbReference type="EMBL" id="SNV68902.1"/>
    </source>
</evidence>
<dbReference type="Gene3D" id="1.10.287.1490">
    <property type="match status" value="1"/>
</dbReference>
<dbReference type="GO" id="GO:0004519">
    <property type="term" value="F:endonuclease activity"/>
    <property type="evidence" value="ECO:0007669"/>
    <property type="project" value="UniProtKB-KW"/>
</dbReference>
<name>A0A239ZCK8_9STAP</name>
<dbReference type="Gene3D" id="3.40.50.300">
    <property type="entry name" value="P-loop containing nucleotide triphosphate hydrolases"/>
    <property type="match status" value="2"/>
</dbReference>
<keyword evidence="7" id="KW-0255">Endonuclease</keyword>
<keyword evidence="10" id="KW-0067">ATP-binding</keyword>
<keyword evidence="4" id="KW-0235">DNA replication</keyword>
<reference evidence="15 16" key="1">
    <citation type="submission" date="2017-06" db="EMBL/GenBank/DDBJ databases">
        <authorList>
            <consortium name="Pathogen Informatics"/>
        </authorList>
    </citation>
    <scope>NUCLEOTIDE SEQUENCE [LARGE SCALE GENOMIC DNA]</scope>
    <source>
        <strain evidence="15 16">NCTC13839</strain>
    </source>
</reference>
<dbReference type="GO" id="GO:0004527">
    <property type="term" value="F:exonuclease activity"/>
    <property type="evidence" value="ECO:0007669"/>
    <property type="project" value="UniProtKB-KW"/>
</dbReference>
<evidence type="ECO:0000256" key="11">
    <source>
        <dbReference type="ARBA" id="ARBA00023054"/>
    </source>
</evidence>
<evidence type="ECO:0000256" key="3">
    <source>
        <dbReference type="ARBA" id="ARBA00013368"/>
    </source>
</evidence>
<keyword evidence="8" id="KW-0378">Hydrolase</keyword>
<dbReference type="Pfam" id="PF13558">
    <property type="entry name" value="SbcC_Walker_B"/>
    <property type="match status" value="1"/>
</dbReference>
<evidence type="ECO:0000256" key="2">
    <source>
        <dbReference type="ARBA" id="ARBA00011322"/>
    </source>
</evidence>
<dbReference type="GO" id="GO:0006302">
    <property type="term" value="P:double-strand break repair"/>
    <property type="evidence" value="ECO:0007669"/>
    <property type="project" value="InterPro"/>
</dbReference>
<dbReference type="RefSeq" id="WP_095088141.1">
    <property type="nucleotide sequence ID" value="NZ_BMDM01000005.1"/>
</dbReference>
<evidence type="ECO:0000256" key="10">
    <source>
        <dbReference type="ARBA" id="ARBA00022840"/>
    </source>
</evidence>
<dbReference type="Pfam" id="PF13476">
    <property type="entry name" value="AAA_23"/>
    <property type="match status" value="1"/>
</dbReference>
<comment type="similarity">
    <text evidence="1">Belongs to the SMC family. SbcC subfamily.</text>
</comment>
<gene>
    <name evidence="15" type="primary">sbcC</name>
    <name evidence="15" type="ORF">SAMEA4384403_01442</name>
</gene>
<keyword evidence="12" id="KW-0233">DNA recombination</keyword>
<accession>A0A239ZCK8</accession>
<evidence type="ECO:0000256" key="4">
    <source>
        <dbReference type="ARBA" id="ARBA00022705"/>
    </source>
</evidence>
<sequence length="1007" mass="117786">MRPLSLNMQYFGPFMNETIDFRSLSKSQLFLICGKTGSGKTMIFDAMVYALFGKTSTETREESDLRSHFADPKLPTKVQFEFEIKGTEYQIIRTIKYIKEGNKNPTNPTVEVYKKESNEWALVTSSINASNDYLKSLLHMNVKQFRQILILPQGEFKQFLVSNSTDKRSILRTLFDSDRFEALQEKLEDEMKKEISMIEKHYQKITQYVYDLHDFDNEELIQYKELEGYRYEKVVEALEQFNNVGARLLSELDKKYKTSEQQVEEIEKYFEVEKLTMQNFEMLEDKKKSFAALHDQLSHITHLKNQLKYLKTVQSMTYQYDQLHLTKKELNTTENEYNQLQKESEETNLQFEEVKQKLSIKLNDQSRIESYKEFIKQTAHIQTNISQYKEALQELPHSIKMFKDMKTNIEDNEGQLKTLNALLDEHAVDDQIEQEKLKKQENLILEIENLKNKQEQYAEKNKLIEKKTSLIEKIEELNENKLMTESKIIESDNFEVLSVEDEIIKIQKHVHLGETCPICGSEVKSINGDIDFEAIKQEKAMQQELIKAQQNISNELVMYKERMNTIIEQINNLSISKDVSEELESAVSALAIIKKEINGIRAHRQEAQNIQLEIRKLEKHISEQKLDYNNMHHKIERFKKDASYFKSETKFETIDAFVKQFEQYHVEVNQFDSEVESLKEQVEQYKEKQVEIQNKINTAKERKDIFVKQIESSQSFIETEMKKHHIESYEQLDELLGSVSNIHEYEVEIEEFEKKYNKLEADVIELRGKVKNKIKPDLEQISNQLSHAKASFVDITKEHTELKFKIEQNSKKRNEIFNIITLLEQDLSEQEELIELTRVMNGKNAEKLSLENYVLIYYLNHILDSANQQFTKMTNSRYQLVRKKEKSQGLSGLEIEVFDRYSNRTRHITTLSGGETFQASLSLAIGLSNIVQQEAGAIHLESMFIDEGFGTLDSETLETALDTLVNIQMSGRLVGIISHVSELKTRIPTILNVNKNGFLSTSSFITN</sequence>
<dbReference type="AlphaFoldDB" id="A0A239ZCK8"/>
<evidence type="ECO:0000256" key="1">
    <source>
        <dbReference type="ARBA" id="ARBA00006930"/>
    </source>
</evidence>
<dbReference type="GO" id="GO:0016887">
    <property type="term" value="F:ATP hydrolysis activity"/>
    <property type="evidence" value="ECO:0007669"/>
    <property type="project" value="InterPro"/>
</dbReference>
<dbReference type="GO" id="GO:0006310">
    <property type="term" value="P:DNA recombination"/>
    <property type="evidence" value="ECO:0007669"/>
    <property type="project" value="UniProtKB-KW"/>
</dbReference>
<organism evidence="15 16">
    <name type="scientific">Mammaliicoccus stepanovicii</name>
    <dbReference type="NCBI Taxonomy" id="643214"/>
    <lineage>
        <taxon>Bacteria</taxon>
        <taxon>Bacillati</taxon>
        <taxon>Bacillota</taxon>
        <taxon>Bacilli</taxon>
        <taxon>Bacillales</taxon>
        <taxon>Staphylococcaceae</taxon>
        <taxon>Mammaliicoccus</taxon>
    </lineage>
</organism>
<dbReference type="GO" id="GO:0006260">
    <property type="term" value="P:DNA replication"/>
    <property type="evidence" value="ECO:0007669"/>
    <property type="project" value="UniProtKB-KW"/>
</dbReference>
<dbReference type="GO" id="GO:0005524">
    <property type="term" value="F:ATP binding"/>
    <property type="evidence" value="ECO:0007669"/>
    <property type="project" value="UniProtKB-KW"/>
</dbReference>
<dbReference type="KEGG" id="sste:SAMEA4384403_1442"/>
<evidence type="ECO:0000256" key="8">
    <source>
        <dbReference type="ARBA" id="ARBA00022801"/>
    </source>
</evidence>
<evidence type="ECO:0000256" key="13">
    <source>
        <dbReference type="SAM" id="Coils"/>
    </source>
</evidence>
<evidence type="ECO:0000256" key="6">
    <source>
        <dbReference type="ARBA" id="ARBA00022741"/>
    </source>
</evidence>
<evidence type="ECO:0000256" key="9">
    <source>
        <dbReference type="ARBA" id="ARBA00022839"/>
    </source>
</evidence>
<feature type="coiled-coil region" evidence="13">
    <location>
        <begin position="600"/>
        <end position="627"/>
    </location>
</feature>
<feature type="coiled-coil region" evidence="13">
    <location>
        <begin position="661"/>
        <end position="702"/>
    </location>
</feature>
<evidence type="ECO:0000256" key="7">
    <source>
        <dbReference type="ARBA" id="ARBA00022759"/>
    </source>
</evidence>
<dbReference type="SUPFAM" id="SSF52540">
    <property type="entry name" value="P-loop containing nucleoside triphosphate hydrolases"/>
    <property type="match status" value="1"/>
</dbReference>
<dbReference type="PANTHER" id="PTHR32114">
    <property type="entry name" value="ABC TRANSPORTER ABCH.3"/>
    <property type="match status" value="1"/>
</dbReference>
<keyword evidence="6" id="KW-0547">Nucleotide-binding</keyword>
<proteinExistence type="inferred from homology"/>
<dbReference type="EMBL" id="LT906462">
    <property type="protein sequence ID" value="SNV68902.1"/>
    <property type="molecule type" value="Genomic_DNA"/>
</dbReference>
<keyword evidence="11 13" id="KW-0175">Coiled coil</keyword>
<evidence type="ECO:0000313" key="16">
    <source>
        <dbReference type="Proteomes" id="UP000242084"/>
    </source>
</evidence>
<dbReference type="Proteomes" id="UP000242084">
    <property type="component" value="Chromosome 1"/>
</dbReference>
<keyword evidence="5" id="KW-0540">Nuclease</keyword>
<dbReference type="InterPro" id="IPR038729">
    <property type="entry name" value="Rad50/SbcC_AAA"/>
</dbReference>
<evidence type="ECO:0000256" key="5">
    <source>
        <dbReference type="ARBA" id="ARBA00022722"/>
    </source>
</evidence>
<evidence type="ECO:0000259" key="14">
    <source>
        <dbReference type="Pfam" id="PF13476"/>
    </source>
</evidence>
<feature type="coiled-coil region" evidence="13">
    <location>
        <begin position="323"/>
        <end position="357"/>
    </location>
</feature>
<dbReference type="OrthoDB" id="9795626at2"/>
<feature type="coiled-coil region" evidence="13">
    <location>
        <begin position="742"/>
        <end position="769"/>
    </location>
</feature>
<dbReference type="PANTHER" id="PTHR32114:SF2">
    <property type="entry name" value="ABC TRANSPORTER ABCH.3"/>
    <property type="match status" value="1"/>
</dbReference>
<dbReference type="InterPro" id="IPR053380">
    <property type="entry name" value="SbcCD_Nuclease_C"/>
</dbReference>
<dbReference type="InterPro" id="IPR027417">
    <property type="entry name" value="P-loop_NTPase"/>
</dbReference>
<keyword evidence="9" id="KW-0269">Exonuclease</keyword>
<keyword evidence="16" id="KW-1185">Reference proteome</keyword>
<dbReference type="NCBIfam" id="NF041751">
    <property type="entry name" value="sbcc_Staph"/>
    <property type="match status" value="1"/>
</dbReference>
<feature type="coiled-coil region" evidence="13">
    <location>
        <begin position="433"/>
        <end position="487"/>
    </location>
</feature>
<protein>
    <recommendedName>
        <fullName evidence="3">Nuclease SbcCD subunit C</fullName>
    </recommendedName>
</protein>